<dbReference type="InterPro" id="IPR029069">
    <property type="entry name" value="HotDog_dom_sf"/>
</dbReference>
<dbReference type="Ensembl" id="ENSACDT00005022550.1">
    <property type="protein sequence ID" value="ENSACDP00005018826.1"/>
    <property type="gene ID" value="ENSACDG00005013687.1"/>
</dbReference>
<keyword evidence="3" id="KW-1185">Reference proteome</keyword>
<sequence>YSALHKSMSALKRHEHYSVKLGTADFIDDILPVLTLQKIQTRWRDNDQHGHANHVVNYCYFDFIISHYLIRCCGLDTNLLISSVVGFMVTTQSLYHASLSLLHNQMVALAVTMFTLYFYLNLGHLLNSAALIFVRCSHLGNRFYPMERQNAGVKLPMLSHVHVCPLYTFTLWES</sequence>
<proteinExistence type="predicted"/>
<protein>
    <submittedName>
        <fullName evidence="2">Uncharacterized protein</fullName>
    </submittedName>
</protein>
<keyword evidence="1" id="KW-0812">Transmembrane</keyword>
<accession>A0A8B9EAS6</accession>
<evidence type="ECO:0000313" key="2">
    <source>
        <dbReference type="Ensembl" id="ENSACDP00005018826.1"/>
    </source>
</evidence>
<dbReference type="Gene3D" id="3.10.129.10">
    <property type="entry name" value="Hotdog Thioesterase"/>
    <property type="match status" value="1"/>
</dbReference>
<dbReference type="AlphaFoldDB" id="A0A8B9EAS6"/>
<reference evidence="2" key="1">
    <citation type="submission" date="2025-08" db="UniProtKB">
        <authorList>
            <consortium name="Ensembl"/>
        </authorList>
    </citation>
    <scope>IDENTIFICATION</scope>
</reference>
<evidence type="ECO:0000256" key="1">
    <source>
        <dbReference type="SAM" id="Phobius"/>
    </source>
</evidence>
<keyword evidence="1" id="KW-1133">Transmembrane helix</keyword>
<evidence type="ECO:0000313" key="3">
    <source>
        <dbReference type="Proteomes" id="UP000694521"/>
    </source>
</evidence>
<reference evidence="2" key="2">
    <citation type="submission" date="2025-09" db="UniProtKB">
        <authorList>
            <consortium name="Ensembl"/>
        </authorList>
    </citation>
    <scope>IDENTIFICATION</scope>
</reference>
<dbReference type="SUPFAM" id="SSF54637">
    <property type="entry name" value="Thioesterase/thiol ester dehydrase-isomerase"/>
    <property type="match status" value="1"/>
</dbReference>
<feature type="transmembrane region" description="Helical" evidence="1">
    <location>
        <begin position="107"/>
        <end position="134"/>
    </location>
</feature>
<name>A0A8B9EAS6_ANSCY</name>
<dbReference type="Proteomes" id="UP000694521">
    <property type="component" value="Unplaced"/>
</dbReference>
<feature type="transmembrane region" description="Helical" evidence="1">
    <location>
        <begin position="77"/>
        <end position="95"/>
    </location>
</feature>
<keyword evidence="1" id="KW-0472">Membrane</keyword>
<organism evidence="2 3">
    <name type="scientific">Anser cygnoides</name>
    <name type="common">Swan goose</name>
    <dbReference type="NCBI Taxonomy" id="8845"/>
    <lineage>
        <taxon>Eukaryota</taxon>
        <taxon>Metazoa</taxon>
        <taxon>Chordata</taxon>
        <taxon>Craniata</taxon>
        <taxon>Vertebrata</taxon>
        <taxon>Euteleostomi</taxon>
        <taxon>Archelosauria</taxon>
        <taxon>Archosauria</taxon>
        <taxon>Dinosauria</taxon>
        <taxon>Saurischia</taxon>
        <taxon>Theropoda</taxon>
        <taxon>Coelurosauria</taxon>
        <taxon>Aves</taxon>
        <taxon>Neognathae</taxon>
        <taxon>Galloanserae</taxon>
        <taxon>Anseriformes</taxon>
        <taxon>Anatidae</taxon>
        <taxon>Anserinae</taxon>
        <taxon>Anser</taxon>
    </lineage>
</organism>